<dbReference type="HOGENOM" id="CLU_1581449_0_0_1"/>
<accession>A0A0D3HZZ0</accession>
<dbReference type="AlphaFoldDB" id="A0A0D3HZZ0"/>
<dbReference type="KEGG" id="ehx:EMIHUDRAFT_221086"/>
<dbReference type="Gene3D" id="2.60.120.620">
    <property type="entry name" value="q2cbj1_9rhob like domain"/>
    <property type="match status" value="1"/>
</dbReference>
<protein>
    <recommendedName>
        <fullName evidence="3">Phytanoyl-CoA dioxygenase</fullName>
    </recommendedName>
</protein>
<reference evidence="2" key="1">
    <citation type="journal article" date="2013" name="Nature">
        <title>Pan genome of the phytoplankton Emiliania underpins its global distribution.</title>
        <authorList>
            <person name="Read B.A."/>
            <person name="Kegel J."/>
            <person name="Klute M.J."/>
            <person name="Kuo A."/>
            <person name="Lefebvre S.C."/>
            <person name="Maumus F."/>
            <person name="Mayer C."/>
            <person name="Miller J."/>
            <person name="Monier A."/>
            <person name="Salamov A."/>
            <person name="Young J."/>
            <person name="Aguilar M."/>
            <person name="Claverie J.M."/>
            <person name="Frickenhaus S."/>
            <person name="Gonzalez K."/>
            <person name="Herman E.K."/>
            <person name="Lin Y.C."/>
            <person name="Napier J."/>
            <person name="Ogata H."/>
            <person name="Sarno A.F."/>
            <person name="Shmutz J."/>
            <person name="Schroeder D."/>
            <person name="de Vargas C."/>
            <person name="Verret F."/>
            <person name="von Dassow P."/>
            <person name="Valentin K."/>
            <person name="Van de Peer Y."/>
            <person name="Wheeler G."/>
            <person name="Dacks J.B."/>
            <person name="Delwiche C.F."/>
            <person name="Dyhrman S.T."/>
            <person name="Glockner G."/>
            <person name="John U."/>
            <person name="Richards T."/>
            <person name="Worden A.Z."/>
            <person name="Zhang X."/>
            <person name="Grigoriev I.V."/>
            <person name="Allen A.E."/>
            <person name="Bidle K."/>
            <person name="Borodovsky M."/>
            <person name="Bowler C."/>
            <person name="Brownlee C."/>
            <person name="Cock J.M."/>
            <person name="Elias M."/>
            <person name="Gladyshev V.N."/>
            <person name="Groth M."/>
            <person name="Guda C."/>
            <person name="Hadaegh A."/>
            <person name="Iglesias-Rodriguez M.D."/>
            <person name="Jenkins J."/>
            <person name="Jones B.M."/>
            <person name="Lawson T."/>
            <person name="Leese F."/>
            <person name="Lindquist E."/>
            <person name="Lobanov A."/>
            <person name="Lomsadze A."/>
            <person name="Malik S.B."/>
            <person name="Marsh M.E."/>
            <person name="Mackinder L."/>
            <person name="Mock T."/>
            <person name="Mueller-Roeber B."/>
            <person name="Pagarete A."/>
            <person name="Parker M."/>
            <person name="Probert I."/>
            <person name="Quesneville H."/>
            <person name="Raines C."/>
            <person name="Rensing S.A."/>
            <person name="Riano-Pachon D.M."/>
            <person name="Richier S."/>
            <person name="Rokitta S."/>
            <person name="Shiraiwa Y."/>
            <person name="Soanes D.M."/>
            <person name="van der Giezen M."/>
            <person name="Wahlund T.M."/>
            <person name="Williams B."/>
            <person name="Wilson W."/>
            <person name="Wolfe G."/>
            <person name="Wurch L.L."/>
        </authorList>
    </citation>
    <scope>NUCLEOTIDE SEQUENCE</scope>
</reference>
<dbReference type="Proteomes" id="UP000013827">
    <property type="component" value="Unassembled WGS sequence"/>
</dbReference>
<proteinExistence type="predicted"/>
<dbReference type="PaxDb" id="2903-EOD04575"/>
<dbReference type="InterPro" id="IPR008775">
    <property type="entry name" value="Phytyl_CoA_dOase-like"/>
</dbReference>
<dbReference type="EnsemblProtists" id="EOD04575">
    <property type="protein sequence ID" value="EOD04575"/>
    <property type="gene ID" value="EMIHUDRAFT_221086"/>
</dbReference>
<dbReference type="GeneID" id="17250682"/>
<evidence type="ECO:0000313" key="1">
    <source>
        <dbReference type="EnsemblProtists" id="EOD04575"/>
    </source>
</evidence>
<name>A0A0D3HZZ0_EMIH1</name>
<dbReference type="RefSeq" id="XP_005757004.1">
    <property type="nucleotide sequence ID" value="XM_005756947.1"/>
</dbReference>
<sequence length="169" mass="18309">MSHFPADWVDPSTGLPHQAGTKILEAHSHSKALSNLLRHPKLFRMVELVLDDVGVATQSLLFSHGSKQALHRDPWFVPTNPASTMLASWVAMEDISPNSGPLAFIPGSHRLPWKLLDGTGDILFADPYLLERRTASTGLDPDSTKLAVEVDSVGAMVLQPSSPCANQPI</sequence>
<organism evidence="1 2">
    <name type="scientific">Emiliania huxleyi (strain CCMP1516)</name>
    <dbReference type="NCBI Taxonomy" id="280463"/>
    <lineage>
        <taxon>Eukaryota</taxon>
        <taxon>Haptista</taxon>
        <taxon>Haptophyta</taxon>
        <taxon>Prymnesiophyceae</taxon>
        <taxon>Isochrysidales</taxon>
        <taxon>Noelaerhabdaceae</taxon>
        <taxon>Emiliania</taxon>
    </lineage>
</organism>
<evidence type="ECO:0000313" key="2">
    <source>
        <dbReference type="Proteomes" id="UP000013827"/>
    </source>
</evidence>
<evidence type="ECO:0008006" key="3">
    <source>
        <dbReference type="Google" id="ProtNLM"/>
    </source>
</evidence>
<reference evidence="1" key="2">
    <citation type="submission" date="2024-10" db="UniProtKB">
        <authorList>
            <consortium name="EnsemblProtists"/>
        </authorList>
    </citation>
    <scope>IDENTIFICATION</scope>
</reference>
<dbReference type="SUPFAM" id="SSF51197">
    <property type="entry name" value="Clavaminate synthase-like"/>
    <property type="match status" value="1"/>
</dbReference>
<dbReference type="Pfam" id="PF05721">
    <property type="entry name" value="PhyH"/>
    <property type="match status" value="1"/>
</dbReference>
<keyword evidence="2" id="KW-1185">Reference proteome</keyword>